<dbReference type="Proteomes" id="UP001280581">
    <property type="component" value="Unassembled WGS sequence"/>
</dbReference>
<name>A0AAN6RBK7_9PLEO</name>
<gene>
    <name evidence="2" type="ORF">GRF29_216g102318</name>
</gene>
<proteinExistence type="predicted"/>
<reference evidence="2 3" key="1">
    <citation type="submission" date="2021-02" db="EMBL/GenBank/DDBJ databases">
        <title>Genome assembly of Pseudopithomyces chartarum.</title>
        <authorList>
            <person name="Jauregui R."/>
            <person name="Singh J."/>
            <person name="Voisey C."/>
        </authorList>
    </citation>
    <scope>NUCLEOTIDE SEQUENCE [LARGE SCALE GENOMIC DNA]</scope>
    <source>
        <strain evidence="2 3">AGR01</strain>
    </source>
</reference>
<dbReference type="AlphaFoldDB" id="A0AAN6RBK7"/>
<sequence length="315" mass="35226">MFPYPIFVPGSSENKGCCMLPKKIQIYPTTCIICDLDSGNLDSSNLDSYILGDSKATMKPCKQQVKEDKLLPLAIPQPTFASILNSSSDMGNNSSSDTGESEESTLGACDNQSASTLCHKYIEERLPADELRIEVMALALKFPNGISSDRWEMLYNIRVKKFLTIPGLKNLVNEALFKHNKLVVKPEFNRFHCSLWSFKIRYPPPEAAQHVRHLVFQIGTMPTYHDGKFLHGLGVYMAWLQKLSNREMGFGKLDTVTIMFKLETDSTPHQMAEFIAALEALPSGITIPCKQLIIDAPSHGAWRRISARLTAIDPN</sequence>
<feature type="region of interest" description="Disordered" evidence="1">
    <location>
        <begin position="86"/>
        <end position="108"/>
    </location>
</feature>
<comment type="caution">
    <text evidence="2">The sequence shown here is derived from an EMBL/GenBank/DDBJ whole genome shotgun (WGS) entry which is preliminary data.</text>
</comment>
<dbReference type="EMBL" id="WVTA01000018">
    <property type="protein sequence ID" value="KAK3197414.1"/>
    <property type="molecule type" value="Genomic_DNA"/>
</dbReference>
<evidence type="ECO:0000313" key="3">
    <source>
        <dbReference type="Proteomes" id="UP001280581"/>
    </source>
</evidence>
<protein>
    <submittedName>
        <fullName evidence="2">Uncharacterized protein</fullName>
    </submittedName>
</protein>
<organism evidence="2 3">
    <name type="scientific">Pseudopithomyces chartarum</name>
    <dbReference type="NCBI Taxonomy" id="1892770"/>
    <lineage>
        <taxon>Eukaryota</taxon>
        <taxon>Fungi</taxon>
        <taxon>Dikarya</taxon>
        <taxon>Ascomycota</taxon>
        <taxon>Pezizomycotina</taxon>
        <taxon>Dothideomycetes</taxon>
        <taxon>Pleosporomycetidae</taxon>
        <taxon>Pleosporales</taxon>
        <taxon>Massarineae</taxon>
        <taxon>Didymosphaeriaceae</taxon>
        <taxon>Pseudopithomyces</taxon>
    </lineage>
</organism>
<accession>A0AAN6RBK7</accession>
<evidence type="ECO:0000313" key="2">
    <source>
        <dbReference type="EMBL" id="KAK3197414.1"/>
    </source>
</evidence>
<evidence type="ECO:0000256" key="1">
    <source>
        <dbReference type="SAM" id="MobiDB-lite"/>
    </source>
</evidence>
<feature type="compositionally biased region" description="Low complexity" evidence="1">
    <location>
        <begin position="86"/>
        <end position="98"/>
    </location>
</feature>
<keyword evidence="3" id="KW-1185">Reference proteome</keyword>